<reference evidence="9 10" key="1">
    <citation type="submission" date="2017-11" db="EMBL/GenBank/DDBJ databases">
        <title>Genomic Encyclopedia of Archaeal and Bacterial Type Strains, Phase II (KMG-II): From Individual Species to Whole Genera.</title>
        <authorList>
            <person name="Goeker M."/>
        </authorList>
    </citation>
    <scope>NUCLEOTIDE SEQUENCE [LARGE SCALE GENOMIC DNA]</scope>
    <source>
        <strain evidence="9 10">DSM 27393</strain>
    </source>
</reference>
<proteinExistence type="inferred from homology"/>
<comment type="similarity">
    <text evidence="6">Belongs to the DarT ADP-ribosyltransferase family.</text>
</comment>
<feature type="active site" description="Proton acceptor" evidence="6">
    <location>
        <position position="115"/>
    </location>
</feature>
<feature type="active site" evidence="6">
    <location>
        <position position="217"/>
    </location>
</feature>
<comment type="caution">
    <text evidence="9">The sequence shown here is derived from an EMBL/GenBank/DDBJ whole genome shotgun (WGS) entry which is preliminary data.</text>
</comment>
<evidence type="ECO:0000256" key="1">
    <source>
        <dbReference type="ARBA" id="ARBA00022649"/>
    </source>
</evidence>
<feature type="binding site" evidence="6">
    <location>
        <position position="115"/>
    </location>
    <ligand>
        <name>NAD(+)</name>
        <dbReference type="ChEBI" id="CHEBI:57540"/>
    </ligand>
</feature>
<name>A0A2M9CHG0_9MICO</name>
<gene>
    <name evidence="9" type="ORF">CLV46_0853</name>
</gene>
<feature type="binding site" evidence="6">
    <location>
        <begin position="81"/>
        <end position="83"/>
    </location>
    <ligand>
        <name>NAD(+)</name>
        <dbReference type="ChEBI" id="CHEBI:57540"/>
    </ligand>
</feature>
<evidence type="ECO:0000256" key="6">
    <source>
        <dbReference type="PROSITE-ProRule" id="PRU01362"/>
    </source>
</evidence>
<evidence type="ECO:0000259" key="8">
    <source>
        <dbReference type="PROSITE" id="PS52018"/>
    </source>
</evidence>
<dbReference type="Pfam" id="PF14487">
    <property type="entry name" value="DarT"/>
    <property type="match status" value="1"/>
</dbReference>
<organism evidence="9 10">
    <name type="scientific">Diaminobutyricimonas aerilata</name>
    <dbReference type="NCBI Taxonomy" id="1162967"/>
    <lineage>
        <taxon>Bacteria</taxon>
        <taxon>Bacillati</taxon>
        <taxon>Actinomycetota</taxon>
        <taxon>Actinomycetes</taxon>
        <taxon>Micrococcales</taxon>
        <taxon>Microbacteriaceae</taxon>
        <taxon>Diaminobutyricimonas</taxon>
    </lineage>
</organism>
<dbReference type="EMBL" id="PGFF01000001">
    <property type="protein sequence ID" value="PJJ71310.1"/>
    <property type="molecule type" value="Genomic_DNA"/>
</dbReference>
<evidence type="ECO:0000313" key="9">
    <source>
        <dbReference type="EMBL" id="PJJ71310.1"/>
    </source>
</evidence>
<keyword evidence="10" id="KW-1185">Reference proteome</keyword>
<keyword evidence="3 6" id="KW-0808">Transferase</keyword>
<dbReference type="InterPro" id="IPR029494">
    <property type="entry name" value="DarT"/>
</dbReference>
<sequence length="270" mass="29486">MTYRRRVAECIHGLEGTSCDVCFPKPAPVVAPKPRTRTAPAPRLTTPRAGASRSAVARPSATRAGERSGPPYVVGTQRLHRFVHVRELEAILTVGAIGPESIEVELLSPAALERRATREFDGRAASEHVAFTLVPESEPWEEVRSGGARARRWSDAARAARPADFAMLVTTIDAVGWPLVVCDDPADPTARVTSDRPSAEELLRRASRDEERRRVAEVLVPREVPVSALQLIAVAHEPIRDRIRALLPKGGPRVAAHPPWFTPNPEWTGA</sequence>
<feature type="region of interest" description="Disordered" evidence="7">
    <location>
        <begin position="29"/>
        <end position="71"/>
    </location>
</feature>
<evidence type="ECO:0000256" key="5">
    <source>
        <dbReference type="ARBA" id="ARBA00023125"/>
    </source>
</evidence>
<evidence type="ECO:0000256" key="3">
    <source>
        <dbReference type="ARBA" id="ARBA00022679"/>
    </source>
</evidence>
<dbReference type="Proteomes" id="UP000228758">
    <property type="component" value="Unassembled WGS sequence"/>
</dbReference>
<protein>
    <submittedName>
        <fullName evidence="9">Uncharacterized protein DUF4433</fullName>
    </submittedName>
</protein>
<feature type="domain" description="DarT" evidence="8">
    <location>
        <begin position="77"/>
        <end position="262"/>
    </location>
</feature>
<keyword evidence="1 6" id="KW-1277">Toxin-antitoxin system</keyword>
<accession>A0A2M9CHG0</accession>
<comment type="catalytic activity">
    <reaction evidence="6">
        <text>a thymidine in DNA + NAD(+) = an N-(ADP-alpha-D-ribosyl)-thymidine in DNA + nicotinamide + H(+)</text>
        <dbReference type="Rhea" id="RHEA:71651"/>
        <dbReference type="Rhea" id="RHEA-COMP:13556"/>
        <dbReference type="Rhea" id="RHEA-COMP:18051"/>
        <dbReference type="ChEBI" id="CHEBI:15378"/>
        <dbReference type="ChEBI" id="CHEBI:17154"/>
        <dbReference type="ChEBI" id="CHEBI:57540"/>
        <dbReference type="ChEBI" id="CHEBI:137386"/>
        <dbReference type="ChEBI" id="CHEBI:191199"/>
    </reaction>
</comment>
<dbReference type="PROSITE" id="PS52018">
    <property type="entry name" value="DART"/>
    <property type="match status" value="1"/>
</dbReference>
<feature type="compositionally biased region" description="Low complexity" evidence="7">
    <location>
        <begin position="32"/>
        <end position="49"/>
    </location>
</feature>
<dbReference type="GO" id="GO:0016779">
    <property type="term" value="F:nucleotidyltransferase activity"/>
    <property type="evidence" value="ECO:0007669"/>
    <property type="project" value="UniProtKB-UniRule"/>
</dbReference>
<evidence type="ECO:0000256" key="7">
    <source>
        <dbReference type="SAM" id="MobiDB-lite"/>
    </source>
</evidence>
<dbReference type="AlphaFoldDB" id="A0A2M9CHG0"/>
<comment type="caution">
    <text evidence="6">Lacks conserved residue(s) required for the propagation of feature annotation.</text>
</comment>
<keyword evidence="4 6" id="KW-0548">Nucleotidyltransferase</keyword>
<evidence type="ECO:0000256" key="2">
    <source>
        <dbReference type="ARBA" id="ARBA00022676"/>
    </source>
</evidence>
<dbReference type="GO" id="GO:0016757">
    <property type="term" value="F:glycosyltransferase activity"/>
    <property type="evidence" value="ECO:0007669"/>
    <property type="project" value="UniProtKB-UniRule"/>
</dbReference>
<dbReference type="GO" id="GO:0003677">
    <property type="term" value="F:DNA binding"/>
    <property type="evidence" value="ECO:0007669"/>
    <property type="project" value="UniProtKB-UniRule"/>
</dbReference>
<evidence type="ECO:0000313" key="10">
    <source>
        <dbReference type="Proteomes" id="UP000228758"/>
    </source>
</evidence>
<keyword evidence="5 6" id="KW-0238">DNA-binding</keyword>
<keyword evidence="2 6" id="KW-0328">Glycosyltransferase</keyword>
<evidence type="ECO:0000256" key="4">
    <source>
        <dbReference type="ARBA" id="ARBA00022695"/>
    </source>
</evidence>